<dbReference type="EMBL" id="FZOT01000002">
    <property type="protein sequence ID" value="SNS32914.1"/>
    <property type="molecule type" value="Genomic_DNA"/>
</dbReference>
<feature type="compositionally biased region" description="Polar residues" evidence="7">
    <location>
        <begin position="522"/>
        <end position="532"/>
    </location>
</feature>
<evidence type="ECO:0000256" key="7">
    <source>
        <dbReference type="SAM" id="MobiDB-lite"/>
    </source>
</evidence>
<dbReference type="SUPFAM" id="SSF50998">
    <property type="entry name" value="Quinoprotein alcohol dehydrogenase-like"/>
    <property type="match status" value="1"/>
</dbReference>
<keyword evidence="4" id="KW-0479">Metal-binding</keyword>
<dbReference type="GO" id="GO:0046872">
    <property type="term" value="F:metal ion binding"/>
    <property type="evidence" value="ECO:0007669"/>
    <property type="project" value="UniProtKB-KW"/>
</dbReference>
<keyword evidence="5" id="KW-0106">Calcium</keyword>
<keyword evidence="3" id="KW-1029">Fimbrium biogenesis</keyword>
<name>A0A239DMK6_9BURK</name>
<dbReference type="InterPro" id="IPR015943">
    <property type="entry name" value="WD40/YVTN_repeat-like_dom_sf"/>
</dbReference>
<evidence type="ECO:0000256" key="4">
    <source>
        <dbReference type="ARBA" id="ARBA00022723"/>
    </source>
</evidence>
<dbReference type="InterPro" id="IPR008707">
    <property type="entry name" value="B-propeller_PilY1"/>
</dbReference>
<evidence type="ECO:0000259" key="9">
    <source>
        <dbReference type="Pfam" id="PF05567"/>
    </source>
</evidence>
<dbReference type="AlphaFoldDB" id="A0A239DMK6"/>
<dbReference type="RefSeq" id="WP_089398105.1">
    <property type="nucleotide sequence ID" value="NZ_FZOT01000002.1"/>
</dbReference>
<dbReference type="OrthoDB" id="7156875at2"/>
<dbReference type="Pfam" id="PF05567">
    <property type="entry name" value="T4P_PilY1"/>
    <property type="match status" value="1"/>
</dbReference>
<evidence type="ECO:0000256" key="8">
    <source>
        <dbReference type="SAM" id="SignalP"/>
    </source>
</evidence>
<evidence type="ECO:0000313" key="11">
    <source>
        <dbReference type="Proteomes" id="UP000198284"/>
    </source>
</evidence>
<dbReference type="Gene3D" id="2.130.10.10">
    <property type="entry name" value="YVTN repeat-like/Quinoprotein amine dehydrogenase"/>
    <property type="match status" value="1"/>
</dbReference>
<evidence type="ECO:0000256" key="6">
    <source>
        <dbReference type="ARBA" id="ARBA00023263"/>
    </source>
</evidence>
<feature type="chain" id="PRO_5013054197" evidence="8">
    <location>
        <begin position="26"/>
        <end position="1023"/>
    </location>
</feature>
<keyword evidence="6" id="KW-0281">Fimbrium</keyword>
<accession>A0A239DMK6</accession>
<feature type="signal peptide" evidence="8">
    <location>
        <begin position="1"/>
        <end position="25"/>
    </location>
</feature>
<evidence type="ECO:0000256" key="3">
    <source>
        <dbReference type="ARBA" id="ARBA00022558"/>
    </source>
</evidence>
<protein>
    <submittedName>
        <fullName evidence="10">Type IV pilus assembly protein PilY1</fullName>
    </submittedName>
</protein>
<evidence type="ECO:0000256" key="2">
    <source>
        <dbReference type="ARBA" id="ARBA00008387"/>
    </source>
</evidence>
<organism evidence="10 11">
    <name type="scientific">Noviherbaspirillum humi</name>
    <dbReference type="NCBI Taxonomy" id="1688639"/>
    <lineage>
        <taxon>Bacteria</taxon>
        <taxon>Pseudomonadati</taxon>
        <taxon>Pseudomonadota</taxon>
        <taxon>Betaproteobacteria</taxon>
        <taxon>Burkholderiales</taxon>
        <taxon>Oxalobacteraceae</taxon>
        <taxon>Noviherbaspirillum</taxon>
    </lineage>
</organism>
<keyword evidence="8" id="KW-0732">Signal</keyword>
<comment type="similarity">
    <text evidence="2">Belongs to the PilY1 family.</text>
</comment>
<keyword evidence="11" id="KW-1185">Reference proteome</keyword>
<feature type="region of interest" description="Disordered" evidence="7">
    <location>
        <begin position="522"/>
        <end position="541"/>
    </location>
</feature>
<evidence type="ECO:0000313" key="10">
    <source>
        <dbReference type="EMBL" id="SNS32914.1"/>
    </source>
</evidence>
<gene>
    <name evidence="10" type="ORF">SAMN06265795_102238</name>
</gene>
<reference evidence="10 11" key="1">
    <citation type="submission" date="2017-06" db="EMBL/GenBank/DDBJ databases">
        <authorList>
            <person name="Kim H.J."/>
            <person name="Triplett B.A."/>
        </authorList>
    </citation>
    <scope>NUCLEOTIDE SEQUENCE [LARGE SCALE GENOMIC DNA]</scope>
    <source>
        <strain evidence="10 11">U15</strain>
    </source>
</reference>
<feature type="domain" description="PilY1 beta-propeller" evidence="9">
    <location>
        <begin position="553"/>
        <end position="786"/>
    </location>
</feature>
<proteinExistence type="inferred from homology"/>
<evidence type="ECO:0000256" key="5">
    <source>
        <dbReference type="ARBA" id="ARBA00022837"/>
    </source>
</evidence>
<dbReference type="GO" id="GO:0009289">
    <property type="term" value="C:pilus"/>
    <property type="evidence" value="ECO:0007669"/>
    <property type="project" value="UniProtKB-SubCell"/>
</dbReference>
<dbReference type="InterPro" id="IPR011047">
    <property type="entry name" value="Quinoprotein_ADH-like_sf"/>
</dbReference>
<evidence type="ECO:0000256" key="1">
    <source>
        <dbReference type="ARBA" id="ARBA00004561"/>
    </source>
</evidence>
<comment type="subcellular location">
    <subcellularLocation>
        <location evidence="1">Fimbrium</location>
    </subcellularLocation>
</comment>
<sequence>MRQLARFLSSLTLLLLCGPLPAAHAEDIDLFIGGGGGSTSVANVMIVLDNTSNWSANNQGWPGGITQGQAEVQALSQVISTLDSSINVGLTLLTTTAGNPGGVVVFDLAPMTAANQAKWASWLTARYNNITDPTWKAASSANYGAVMFDMFKYFGGFTSPAHATDNVAGSPVARSYFGNARYADIDTSIADPSAYTNGFSLYKSPSLGPCPKNYIVFIGNGFPNADDPTLLSNVQGNTSAIAPNPMDGGNKSYTADEWARFLYTTDVSPVAGQQNVITYTVNVFGTKPPPNQPEQRQYLYNMAVAGGGTPFTAQSSSEVLSALQKIFVEVQAVNGTFASASLPINTTNRAQDKNQVFIPQFRPDPDAKPRWYGNLKQYQLIDTGGTVQLGDVNGEVAVNSQTGFLTDCATSFWTTDSGSYSAVTGAYWATVPGNPIPRGKCTATTFNAFSDAPDGPIVEKGGVAEVIRKGNNPPSTNTTPTWQVNRTLYTQSGSGLVTFDTTSSGLSASLVNFISGKDVNDENGNSNVTETRPSLHGDALHSRPLPVDYGSSVTVYYGTNDGMLRAVNATTGAERWAFVAPEFFSRLQRLSDNSPLISNYFADPTKVTPTPVAKDYFFDGSIGLYQAADNSKVWIYPTMRRGGRMLYAFNVTNPASPSLMWKVGCPSLANDTGCSSGFSGIGQTWSKPAVATGILGYSKPVLIVGGGYDNCEDANTSSPNCGNTKGAAVYVIDAQDGTLIKSFSTSRSVAADVALIATAGDGVVDHAYAVDTGGNIYRIDFAAQTSNWSMKRVAYTNGAGRKFMYAPALLVGPNSKVYLALTSGDREHPLVSQYPYANVTNRMYVYLDDLTATSATNLDDTAVMGNFTSLTTCNTTGVLPTSTQKGWFMDLNQNGAGEQGVTSAVIAGGMVAFSTNRPVPPAQNSCSTTLGEARGYWVNLFNGSGAIGVQGSCGGSRSSVFASGGLPPSPVIGTVPINGVPQTVIIGASQRAGGANSPIAPQKVAPTVTAKRKTIYWKSSAMQ</sequence>
<dbReference type="Proteomes" id="UP000198284">
    <property type="component" value="Unassembled WGS sequence"/>
</dbReference>